<gene>
    <name evidence="1" type="ORF">LOK49_LG05G03158</name>
</gene>
<dbReference type="EMBL" id="CM045761">
    <property type="protein sequence ID" value="KAI8016338.1"/>
    <property type="molecule type" value="Genomic_DNA"/>
</dbReference>
<keyword evidence="2" id="KW-1185">Reference proteome</keyword>
<organism evidence="1 2">
    <name type="scientific">Camellia lanceoleosa</name>
    <dbReference type="NCBI Taxonomy" id="1840588"/>
    <lineage>
        <taxon>Eukaryota</taxon>
        <taxon>Viridiplantae</taxon>
        <taxon>Streptophyta</taxon>
        <taxon>Embryophyta</taxon>
        <taxon>Tracheophyta</taxon>
        <taxon>Spermatophyta</taxon>
        <taxon>Magnoliopsida</taxon>
        <taxon>eudicotyledons</taxon>
        <taxon>Gunneridae</taxon>
        <taxon>Pentapetalae</taxon>
        <taxon>asterids</taxon>
        <taxon>Ericales</taxon>
        <taxon>Theaceae</taxon>
        <taxon>Camellia</taxon>
    </lineage>
</organism>
<evidence type="ECO:0000313" key="2">
    <source>
        <dbReference type="Proteomes" id="UP001060215"/>
    </source>
</evidence>
<dbReference type="Proteomes" id="UP001060215">
    <property type="component" value="Chromosome 4"/>
</dbReference>
<reference evidence="1 2" key="1">
    <citation type="journal article" date="2022" name="Plant J.">
        <title>Chromosome-level genome of Camellia lanceoleosa provides a valuable resource for understanding genome evolution and self-incompatibility.</title>
        <authorList>
            <person name="Gong W."/>
            <person name="Xiao S."/>
            <person name="Wang L."/>
            <person name="Liao Z."/>
            <person name="Chang Y."/>
            <person name="Mo W."/>
            <person name="Hu G."/>
            <person name="Li W."/>
            <person name="Zhao G."/>
            <person name="Zhu H."/>
            <person name="Hu X."/>
            <person name="Ji K."/>
            <person name="Xiang X."/>
            <person name="Song Q."/>
            <person name="Yuan D."/>
            <person name="Jin S."/>
            <person name="Zhang L."/>
        </authorList>
    </citation>
    <scope>NUCLEOTIDE SEQUENCE [LARGE SCALE GENOMIC DNA]</scope>
    <source>
        <strain evidence="1">SQ_2022a</strain>
    </source>
</reference>
<sequence>MFERKTGHRGVAQRAICHPRLPTGHSGVADSRCCCSLSVSEPTAPEASSSSAKKRIVSGVQPTGSIHLGNYLGAIKNWVSLQVVLILNYIRCVYFDQNLIMVSVVL</sequence>
<proteinExistence type="predicted"/>
<name>A0ACC0HSB4_9ERIC</name>
<comment type="caution">
    <text evidence="1">The sequence shown here is derived from an EMBL/GenBank/DDBJ whole genome shotgun (WGS) entry which is preliminary data.</text>
</comment>
<evidence type="ECO:0000313" key="1">
    <source>
        <dbReference type="EMBL" id="KAI8016338.1"/>
    </source>
</evidence>
<protein>
    <submittedName>
        <fullName evidence="1">Uncharacterized protein</fullName>
    </submittedName>
</protein>
<accession>A0ACC0HSB4</accession>